<accession>A0AAE1PY13</accession>
<dbReference type="Proteomes" id="UP001292094">
    <property type="component" value="Unassembled WGS sequence"/>
</dbReference>
<keyword evidence="1" id="KW-0472">Membrane</keyword>
<protein>
    <recommendedName>
        <fullName evidence="4">Transmembrane protein</fullName>
    </recommendedName>
</protein>
<keyword evidence="3" id="KW-1185">Reference proteome</keyword>
<reference evidence="2" key="1">
    <citation type="submission" date="2023-11" db="EMBL/GenBank/DDBJ databases">
        <title>Genome assemblies of two species of porcelain crab, Petrolisthes cinctipes and Petrolisthes manimaculis (Anomura: Porcellanidae).</title>
        <authorList>
            <person name="Angst P."/>
        </authorList>
    </citation>
    <scope>NUCLEOTIDE SEQUENCE</scope>
    <source>
        <strain evidence="2">PB745_02</strain>
        <tissue evidence="2">Gill</tissue>
    </source>
</reference>
<sequence length="66" mass="7417">MKDMGLCRKNMRDKEVECYMVVVVVVVVEVVVVEVVVVVGLEGRDGVEMVAVTRWKKGYKIGSEED</sequence>
<dbReference type="AlphaFoldDB" id="A0AAE1PY13"/>
<evidence type="ECO:0000313" key="2">
    <source>
        <dbReference type="EMBL" id="KAK4316498.1"/>
    </source>
</evidence>
<feature type="transmembrane region" description="Helical" evidence="1">
    <location>
        <begin position="21"/>
        <end position="41"/>
    </location>
</feature>
<proteinExistence type="predicted"/>
<evidence type="ECO:0000313" key="3">
    <source>
        <dbReference type="Proteomes" id="UP001292094"/>
    </source>
</evidence>
<dbReference type="EMBL" id="JAWZYT010001016">
    <property type="protein sequence ID" value="KAK4316498.1"/>
    <property type="molecule type" value="Genomic_DNA"/>
</dbReference>
<comment type="caution">
    <text evidence="2">The sequence shown here is derived from an EMBL/GenBank/DDBJ whole genome shotgun (WGS) entry which is preliminary data.</text>
</comment>
<keyword evidence="1" id="KW-1133">Transmembrane helix</keyword>
<keyword evidence="1" id="KW-0812">Transmembrane</keyword>
<evidence type="ECO:0008006" key="4">
    <source>
        <dbReference type="Google" id="ProtNLM"/>
    </source>
</evidence>
<name>A0AAE1PY13_9EUCA</name>
<gene>
    <name evidence="2" type="ORF">Pmani_012355</name>
</gene>
<organism evidence="2 3">
    <name type="scientific">Petrolisthes manimaculis</name>
    <dbReference type="NCBI Taxonomy" id="1843537"/>
    <lineage>
        <taxon>Eukaryota</taxon>
        <taxon>Metazoa</taxon>
        <taxon>Ecdysozoa</taxon>
        <taxon>Arthropoda</taxon>
        <taxon>Crustacea</taxon>
        <taxon>Multicrustacea</taxon>
        <taxon>Malacostraca</taxon>
        <taxon>Eumalacostraca</taxon>
        <taxon>Eucarida</taxon>
        <taxon>Decapoda</taxon>
        <taxon>Pleocyemata</taxon>
        <taxon>Anomura</taxon>
        <taxon>Galatheoidea</taxon>
        <taxon>Porcellanidae</taxon>
        <taxon>Petrolisthes</taxon>
    </lineage>
</organism>
<evidence type="ECO:0000256" key="1">
    <source>
        <dbReference type="SAM" id="Phobius"/>
    </source>
</evidence>